<organism evidence="2">
    <name type="scientific">Gallus gallus</name>
    <name type="common">Chicken</name>
    <dbReference type="NCBI Taxonomy" id="9031"/>
    <lineage>
        <taxon>Eukaryota</taxon>
        <taxon>Metazoa</taxon>
        <taxon>Chordata</taxon>
        <taxon>Craniata</taxon>
        <taxon>Vertebrata</taxon>
        <taxon>Euteleostomi</taxon>
        <taxon>Archelosauria</taxon>
        <taxon>Archosauria</taxon>
        <taxon>Dinosauria</taxon>
        <taxon>Saurischia</taxon>
        <taxon>Theropoda</taxon>
        <taxon>Coelurosauria</taxon>
        <taxon>Aves</taxon>
        <taxon>Neognathae</taxon>
        <taxon>Galloanserae</taxon>
        <taxon>Galliformes</taxon>
        <taxon>Phasianidae</taxon>
        <taxon>Phasianinae</taxon>
        <taxon>Gallus</taxon>
    </lineage>
</organism>
<dbReference type="Gene3D" id="3.10.360.10">
    <property type="entry name" value="Antimicrobial Peptide, Beta-defensin 2, Chain A"/>
    <property type="match status" value="1"/>
</dbReference>
<dbReference type="CTD" id="106780806"/>
<protein>
    <submittedName>
        <fullName evidence="2">OvoDB1</fullName>
    </submittedName>
    <submittedName>
        <fullName evidence="3">Ovodefensin B1</fullName>
    </submittedName>
</protein>
<evidence type="ECO:0000256" key="1">
    <source>
        <dbReference type="SAM" id="SignalP"/>
    </source>
</evidence>
<dbReference type="VEuPathDB" id="HostDB:geneid_106780806"/>
<keyword evidence="1" id="KW-0732">Signal</keyword>
<dbReference type="SMR" id="A0A0A8WJ47"/>
<dbReference type="STRING" id="9031.ENSGALP00000057822"/>
<keyword evidence="4" id="KW-1185">Reference proteome</keyword>
<reference evidence="2" key="1">
    <citation type="submission" date="2014-09" db="EMBL/GenBank/DDBJ databases">
        <title>Ovodefensins; oviduct specific antimicrobial peptides of birds and reptiles have evolving inter cysteine motif spacing and varying activity.</title>
        <authorList>
            <person name="Whenham N."/>
            <person name="Lu T.C."/>
            <person name="Maidin M.B.M."/>
            <person name="Wilson P.W."/>
            <person name="Bain M.M."/>
            <person name="Stevenson L."/>
            <person name="Stevens M.P."/>
            <person name="Bedford M.R."/>
            <person name="Dunn I.C."/>
        </authorList>
    </citation>
    <scope>NUCLEOTIDE SEQUENCE</scope>
    <source>
        <tissue evidence="2">Magnum</tissue>
    </source>
</reference>
<evidence type="ECO:0000313" key="3">
    <source>
        <dbReference type="Ensembl" id="ENSGALP00010015294.1"/>
    </source>
</evidence>
<dbReference type="AlphaFoldDB" id="A0A0A8WJ47"/>
<dbReference type="Ensembl" id="ENSGALT00010026839.1">
    <property type="protein sequence ID" value="ENSGALP00010015294.1"/>
    <property type="gene ID" value="ENSGALG00010011241.1"/>
</dbReference>
<evidence type="ECO:0000313" key="4">
    <source>
        <dbReference type="Proteomes" id="UP000000539"/>
    </source>
</evidence>
<name>A0A0A8WJ47_CHICK</name>
<evidence type="ECO:0000313" key="2">
    <source>
        <dbReference type="EMBL" id="CEK97802.1"/>
    </source>
</evidence>
<reference evidence="3" key="2">
    <citation type="submission" date="2020-11" db="EMBL/GenBank/DDBJ databases">
        <title>Gallus gallus (Chicken) genome, bGalGal1, GRCg7b, maternal haplotype autosomes + Z &amp; W.</title>
        <authorList>
            <person name="Warren W."/>
            <person name="Formenti G."/>
            <person name="Fedrigo O."/>
            <person name="Haase B."/>
            <person name="Mountcastle J."/>
            <person name="Balacco J."/>
            <person name="Tracey A."/>
            <person name="Schneider V."/>
            <person name="Okimoto R."/>
            <person name="Cheng H."/>
            <person name="Hawken R."/>
            <person name="Howe K."/>
            <person name="Jarvis E.D."/>
        </authorList>
    </citation>
    <scope>NUCLEOTIDE SEQUENCE [LARGE SCALE GENOMIC DNA]</scope>
    <source>
        <strain evidence="3">Broiler</strain>
    </source>
</reference>
<dbReference type="RefSeq" id="NP_001304068.1">
    <property type="nucleotide sequence ID" value="NM_001317139.2"/>
</dbReference>
<dbReference type="EMBL" id="LN717248">
    <property type="protein sequence ID" value="CEK97802.1"/>
    <property type="molecule type" value="mRNA"/>
</dbReference>
<dbReference type="OMA" id="CAKRDEW"/>
<sequence>MRLLCVLFAVLLLFSMAAPGYRKRKGTCKGYCAPTCNKKDEWSFHQSCKKMYCCLLPLKKGK</sequence>
<dbReference type="Proteomes" id="UP000000539">
    <property type="component" value="Chromosome 3"/>
</dbReference>
<gene>
    <name evidence="2" type="primary">OvoDB1</name>
    <name evidence="3" type="synonym">OVODB1</name>
</gene>
<dbReference type="GeneID" id="106780806"/>
<proteinExistence type="evidence at transcript level"/>
<feature type="signal peptide" evidence="1">
    <location>
        <begin position="1"/>
        <end position="17"/>
    </location>
</feature>
<accession>A0A0A8WJ47</accession>
<feature type="chain" id="PRO_5014220949" evidence="1">
    <location>
        <begin position="18"/>
        <end position="62"/>
    </location>
</feature>
<dbReference type="GeneTree" id="ENSGT01040000240860"/>
<dbReference type="OrthoDB" id="9382832at2759"/>
<dbReference type="KEGG" id="gga:106780806"/>
<reference evidence="3" key="3">
    <citation type="submission" date="2025-05" db="UniProtKB">
        <authorList>
            <consortium name="Ensembl"/>
        </authorList>
    </citation>
    <scope>IDENTIFICATION</scope>
    <source>
        <strain evidence="3">broiler</strain>
    </source>
</reference>
<dbReference type="Bgee" id="ENSGALG00000036604">
    <property type="expression patterns" value="Expressed in spermatid and 2 other cell types or tissues"/>
</dbReference>